<evidence type="ECO:0000256" key="3">
    <source>
        <dbReference type="ARBA" id="ARBA00022801"/>
    </source>
</evidence>
<dbReference type="InterPro" id="IPR025696">
    <property type="entry name" value="Beta-barrel_MTR4"/>
</dbReference>
<dbReference type="GO" id="GO:0003723">
    <property type="term" value="F:RNA binding"/>
    <property type="evidence" value="ECO:0007669"/>
    <property type="project" value="InterPro"/>
</dbReference>
<dbReference type="Pfam" id="PF00271">
    <property type="entry name" value="Helicase_C"/>
    <property type="match status" value="1"/>
</dbReference>
<dbReference type="InterPro" id="IPR027417">
    <property type="entry name" value="P-loop_NTPase"/>
</dbReference>
<dbReference type="GO" id="GO:0005634">
    <property type="term" value="C:nucleus"/>
    <property type="evidence" value="ECO:0007669"/>
    <property type="project" value="UniProtKB-SubCell"/>
</dbReference>
<dbReference type="PANTHER" id="PTHR12131">
    <property type="entry name" value="ATP-DEPENDENT RNA AND DNA HELICASE"/>
    <property type="match status" value="1"/>
</dbReference>
<keyword evidence="5" id="KW-0067">ATP-binding</keyword>
<feature type="region of interest" description="Disordered" evidence="7">
    <location>
        <begin position="1"/>
        <end position="59"/>
    </location>
</feature>
<dbReference type="Pfam" id="PF13234">
    <property type="entry name" value="MTR4_beta-barrel"/>
    <property type="match status" value="1"/>
</dbReference>
<evidence type="ECO:0000256" key="2">
    <source>
        <dbReference type="ARBA" id="ARBA00022741"/>
    </source>
</evidence>
<dbReference type="Proteomes" id="UP001438707">
    <property type="component" value="Unassembled WGS sequence"/>
</dbReference>
<feature type="region of interest" description="Disordered" evidence="7">
    <location>
        <begin position="308"/>
        <end position="350"/>
    </location>
</feature>
<dbReference type="InterPro" id="IPR048392">
    <property type="entry name" value="MTR4-like_stalk"/>
</dbReference>
<dbReference type="InterPro" id="IPR050699">
    <property type="entry name" value="RNA-DNA_Helicase"/>
</dbReference>
<evidence type="ECO:0000256" key="1">
    <source>
        <dbReference type="ARBA" id="ARBA00004123"/>
    </source>
</evidence>
<evidence type="ECO:0000259" key="8">
    <source>
        <dbReference type="PROSITE" id="PS51192"/>
    </source>
</evidence>
<dbReference type="GO" id="GO:0006401">
    <property type="term" value="P:RNA catabolic process"/>
    <property type="evidence" value="ECO:0007669"/>
    <property type="project" value="InterPro"/>
</dbReference>
<dbReference type="AlphaFoldDB" id="A0AAW1QK30"/>
<keyword evidence="6" id="KW-0539">Nucleus</keyword>
<evidence type="ECO:0000256" key="6">
    <source>
        <dbReference type="ARBA" id="ARBA00023242"/>
    </source>
</evidence>
<evidence type="ECO:0000259" key="9">
    <source>
        <dbReference type="PROSITE" id="PS51194"/>
    </source>
</evidence>
<feature type="domain" description="Helicase C-terminal" evidence="9">
    <location>
        <begin position="378"/>
        <end position="546"/>
    </location>
</feature>
<dbReference type="GO" id="GO:0016787">
    <property type="term" value="F:hydrolase activity"/>
    <property type="evidence" value="ECO:0007669"/>
    <property type="project" value="UniProtKB-KW"/>
</dbReference>
<evidence type="ECO:0000313" key="10">
    <source>
        <dbReference type="EMBL" id="KAK9821829.1"/>
    </source>
</evidence>
<protein>
    <submittedName>
        <fullName evidence="10">Uncharacterized protein</fullName>
    </submittedName>
</protein>
<dbReference type="GO" id="GO:0000460">
    <property type="term" value="P:maturation of 5.8S rRNA"/>
    <property type="evidence" value="ECO:0007669"/>
    <property type="project" value="TreeGrafter"/>
</dbReference>
<reference evidence="10 11" key="1">
    <citation type="journal article" date="2024" name="Nat. Commun.">
        <title>Phylogenomics reveals the evolutionary origins of lichenization in chlorophyte algae.</title>
        <authorList>
            <person name="Puginier C."/>
            <person name="Libourel C."/>
            <person name="Otte J."/>
            <person name="Skaloud P."/>
            <person name="Haon M."/>
            <person name="Grisel S."/>
            <person name="Petersen M."/>
            <person name="Berrin J.G."/>
            <person name="Delaux P.M."/>
            <person name="Dal Grande F."/>
            <person name="Keller J."/>
        </authorList>
    </citation>
    <scope>NUCLEOTIDE SEQUENCE [LARGE SCALE GENOMIC DNA]</scope>
    <source>
        <strain evidence="10 11">SAG 2145</strain>
    </source>
</reference>
<dbReference type="Gene3D" id="2.40.30.300">
    <property type="match status" value="1"/>
</dbReference>
<dbReference type="FunFam" id="3.40.50.300:FF:000083">
    <property type="entry name" value="ATP-dependent RNA helicase DOB1"/>
    <property type="match status" value="1"/>
</dbReference>
<dbReference type="PROSITE" id="PS51192">
    <property type="entry name" value="HELICASE_ATP_BIND_1"/>
    <property type="match status" value="1"/>
</dbReference>
<dbReference type="CDD" id="cd18795">
    <property type="entry name" value="SF2_C_Ski2"/>
    <property type="match status" value="1"/>
</dbReference>
<evidence type="ECO:0000256" key="5">
    <source>
        <dbReference type="ARBA" id="ARBA00022840"/>
    </source>
</evidence>
<dbReference type="Pfam" id="PF21408">
    <property type="entry name" value="MTR4-like_stalk"/>
    <property type="match status" value="1"/>
</dbReference>
<dbReference type="InterPro" id="IPR016438">
    <property type="entry name" value="SKI2-like"/>
</dbReference>
<name>A0AAW1QK30_9CHLO</name>
<evidence type="ECO:0000256" key="4">
    <source>
        <dbReference type="ARBA" id="ARBA00022806"/>
    </source>
</evidence>
<dbReference type="PROSITE" id="PS51194">
    <property type="entry name" value="HELICASE_CTER"/>
    <property type="match status" value="1"/>
</dbReference>
<dbReference type="SMART" id="SM00490">
    <property type="entry name" value="HELICc"/>
    <property type="match status" value="1"/>
</dbReference>
<evidence type="ECO:0000256" key="7">
    <source>
        <dbReference type="SAM" id="MobiDB-lite"/>
    </source>
</evidence>
<feature type="compositionally biased region" description="Basic and acidic residues" evidence="7">
    <location>
        <begin position="334"/>
        <end position="346"/>
    </location>
</feature>
<feature type="domain" description="Helicase ATP-binding" evidence="8">
    <location>
        <begin position="97"/>
        <end position="253"/>
    </location>
</feature>
<dbReference type="Pfam" id="PF00270">
    <property type="entry name" value="DEAD"/>
    <property type="match status" value="1"/>
</dbReference>
<dbReference type="SUPFAM" id="SSF52540">
    <property type="entry name" value="P-loop containing nucleoside triphosphate hydrolases"/>
    <property type="match status" value="1"/>
</dbReference>
<sequence>MEETPEGLANAAAVRQAAKRKREELSNLKAQLDAPPLKKRERPPPVLRHEVSTPEGFEETSLNLDPKLHGTLEQPAWTGEPAKVYPFKLDPFQSTAIACVERSESVLVSAHTSAGKTAVAEYAIAKAFKNQQRVIYTSPLKALSNQKYRELQEEFTDVGLMTGDVAINPNAMCIVMTTEILRNMLYRGSEILREVSWVIFDEVHYMQDRERGVVWEETIIFLPKDTRMVFLSATLANAPEFAAWVAKLRAHPCHVVYTDFRPTPLQHWMCMAGASEGLHLVMDEFGNFRSDNFSKAKDAANQAKMPLEDGLHGALGDGPSDIGTPEGGRGRGRGRGEGRGRGDRGRGRGAGGYIKSMDWQPVIVFSFSRRECEQYAGALKKQVDFIEDKEEKEHIAEIFRNATSTLKGEDQELECIQELLPMLQNGIAVHHSGLLPILKELIELLFQEGHVKALFATETFAMGINMPARTVIFTAMRKWDGQEHRWMASGEYIQMSGRAGRRGTDARGNCIMMASSDMDAETCRDIVTGKPSPLMSSFKLSYYTLLNVLRRIEGTGHDMEFIVANSFDQFQHEHGMPEKKAQLAQLQAELDGIDERSAKGIAEYHDLQQEIAKQDDVLVSRMIRPDVCLHFLRSGRIARVRDGTTDWGWGIVVEYRRDPAAKANGTLHGSQDSYTILMLLRCSSVSGPGGVPQPAGPDEVGEMHVVPVPLNLLRSLSSLRIAIPNDLRVPETRHSTLLTLKEQQKLYPDGLPQLDPVEDMNLNDEELVKAVRQIEQLEKRLCANEFFRSEKNAERIHLLDERAAKLYRRDQLQEEMRNSVLHRFREETKCRMQVLRRLGHISPDDVVLLKGRAACEIDTADELLTTELMFNGTFNDLDKHQLVALVSCLVPVEKSNEEIKLKQQLAKPLGELQETAEMIATTSAECKLEVDAEEYMQSFKPTMMDIIDKWSKGCSFKQLCEGTDLFEGSIIRATRRLNELMNQLELAAKAVGDEGLAAKFAESVETIRRDIMFAASLYI</sequence>
<dbReference type="InterPro" id="IPR001650">
    <property type="entry name" value="Helicase_C-like"/>
</dbReference>
<keyword evidence="11" id="KW-1185">Reference proteome</keyword>
<dbReference type="Gene3D" id="1.10.3380.30">
    <property type="match status" value="1"/>
</dbReference>
<accession>A0AAW1QK30</accession>
<organism evidence="10 11">
    <name type="scientific">Apatococcus lobatus</name>
    <dbReference type="NCBI Taxonomy" id="904363"/>
    <lineage>
        <taxon>Eukaryota</taxon>
        <taxon>Viridiplantae</taxon>
        <taxon>Chlorophyta</taxon>
        <taxon>core chlorophytes</taxon>
        <taxon>Trebouxiophyceae</taxon>
        <taxon>Chlorellales</taxon>
        <taxon>Chlorellaceae</taxon>
        <taxon>Apatococcus</taxon>
    </lineage>
</organism>
<dbReference type="SMART" id="SM00487">
    <property type="entry name" value="DEXDc"/>
    <property type="match status" value="1"/>
</dbReference>
<dbReference type="InterPro" id="IPR011545">
    <property type="entry name" value="DEAD/DEAH_box_helicase_dom"/>
</dbReference>
<keyword evidence="4" id="KW-0347">Helicase</keyword>
<dbReference type="InterPro" id="IPR014001">
    <property type="entry name" value="Helicase_ATP-bd"/>
</dbReference>
<dbReference type="Pfam" id="PF08148">
    <property type="entry name" value="DSHCT"/>
    <property type="match status" value="1"/>
</dbReference>
<dbReference type="Gene3D" id="1.20.1500.20">
    <property type="match status" value="1"/>
</dbReference>
<comment type="caution">
    <text evidence="10">The sequence shown here is derived from an EMBL/GenBank/DDBJ whole genome shotgun (WGS) entry which is preliminary data.</text>
</comment>
<dbReference type="FunFam" id="2.40.30.300:FF:000001">
    <property type="entry name" value="Mtr4 exosome RNA helicase"/>
    <property type="match status" value="1"/>
</dbReference>
<keyword evidence="3" id="KW-0378">Hydrolase</keyword>
<dbReference type="SMART" id="SM01142">
    <property type="entry name" value="DSHCT"/>
    <property type="match status" value="1"/>
</dbReference>
<proteinExistence type="predicted"/>
<dbReference type="EMBL" id="JALJOS010000035">
    <property type="protein sequence ID" value="KAK9821829.1"/>
    <property type="molecule type" value="Genomic_DNA"/>
</dbReference>
<dbReference type="PANTHER" id="PTHR12131:SF7">
    <property type="entry name" value="EXOSOME RNA HELICASE MTR4"/>
    <property type="match status" value="1"/>
</dbReference>
<dbReference type="Gene3D" id="3.40.50.300">
    <property type="entry name" value="P-loop containing nucleotide triphosphate hydrolases"/>
    <property type="match status" value="2"/>
</dbReference>
<gene>
    <name evidence="10" type="ORF">WJX74_001888</name>
</gene>
<dbReference type="GO" id="GO:0005524">
    <property type="term" value="F:ATP binding"/>
    <property type="evidence" value="ECO:0007669"/>
    <property type="project" value="UniProtKB-KW"/>
</dbReference>
<dbReference type="GO" id="GO:0003724">
    <property type="term" value="F:RNA helicase activity"/>
    <property type="evidence" value="ECO:0007669"/>
    <property type="project" value="InterPro"/>
</dbReference>
<evidence type="ECO:0000313" key="11">
    <source>
        <dbReference type="Proteomes" id="UP001438707"/>
    </source>
</evidence>
<comment type="subcellular location">
    <subcellularLocation>
        <location evidence="1">Nucleus</location>
    </subcellularLocation>
</comment>
<dbReference type="PIRSF" id="PIRSF005198">
    <property type="entry name" value="Antiviral_helicase_SKI2"/>
    <property type="match status" value="1"/>
</dbReference>
<keyword evidence="2" id="KW-0547">Nucleotide-binding</keyword>
<dbReference type="InterPro" id="IPR012961">
    <property type="entry name" value="Ski2/MTR4_C"/>
</dbReference>